<dbReference type="RefSeq" id="WP_208429406.1">
    <property type="nucleotide sequence ID" value="NZ_JAEPRJ010000001.1"/>
</dbReference>
<keyword evidence="4" id="KW-1185">Reference proteome</keyword>
<dbReference type="EMBL" id="JAEPRJ010000001">
    <property type="protein sequence ID" value="MBK5897950.1"/>
    <property type="molecule type" value="Genomic_DNA"/>
</dbReference>
<reference evidence="3 4" key="1">
    <citation type="submission" date="2021-01" db="EMBL/GenBank/DDBJ databases">
        <title>Isolation and description of Catonella massiliensis sp. nov., a novel Catonella species, isolated from a stable periodontitis subject.</title>
        <authorList>
            <person name="Antezack A."/>
            <person name="Boxberger M."/>
            <person name="La Scola B."/>
            <person name="Monnet-Corti V."/>
        </authorList>
    </citation>
    <scope>NUCLEOTIDE SEQUENCE [LARGE SCALE GENOMIC DNA]</scope>
    <source>
        <strain evidence="3 4">Marseille-Q4567</strain>
    </source>
</reference>
<comment type="caution">
    <text evidence="3">The sequence shown here is derived from an EMBL/GenBank/DDBJ whole genome shotgun (WGS) entry which is preliminary data.</text>
</comment>
<gene>
    <name evidence="3" type="ORF">JJN12_09200</name>
</gene>
<accession>A0ABS1J1B8</accession>
<proteinExistence type="predicted"/>
<evidence type="ECO:0000313" key="3">
    <source>
        <dbReference type="EMBL" id="MBK5897950.1"/>
    </source>
</evidence>
<feature type="coiled-coil region" evidence="1">
    <location>
        <begin position="182"/>
        <end position="216"/>
    </location>
</feature>
<keyword evidence="2" id="KW-0472">Membrane</keyword>
<name>A0ABS1J1B8_9FIRM</name>
<evidence type="ECO:0000256" key="1">
    <source>
        <dbReference type="SAM" id="Coils"/>
    </source>
</evidence>
<organism evidence="3 4">
    <name type="scientific">Catonella massiliensis</name>
    <dbReference type="NCBI Taxonomy" id="2799636"/>
    <lineage>
        <taxon>Bacteria</taxon>
        <taxon>Bacillati</taxon>
        <taxon>Bacillota</taxon>
        <taxon>Clostridia</taxon>
        <taxon>Lachnospirales</taxon>
        <taxon>Lachnospiraceae</taxon>
        <taxon>Catonella</taxon>
    </lineage>
</organism>
<sequence>MADIKKYILDGYRFDDSDSYEQARRELARIADIKSERNLREEESLREVYDTLVESEEFETPVGIGFLREAQKRLVKNPEQRKTMKAIPFHAVVREVYVNNGLAEPTYVDAEVEAVPDTKEAIDTEAQNQVSTAEEEKNLSIINSLRAKIRNYRIIIAFLIIMVIVPFGVLFYDKVINPNLAEESLVNEYASWKEELTKKEQELNEREQILDDMRIENQK</sequence>
<keyword evidence="2" id="KW-0812">Transmembrane</keyword>
<evidence type="ECO:0000313" key="4">
    <source>
        <dbReference type="Proteomes" id="UP000604730"/>
    </source>
</evidence>
<dbReference type="Proteomes" id="UP000604730">
    <property type="component" value="Unassembled WGS sequence"/>
</dbReference>
<keyword evidence="1" id="KW-0175">Coiled coil</keyword>
<evidence type="ECO:0008006" key="5">
    <source>
        <dbReference type="Google" id="ProtNLM"/>
    </source>
</evidence>
<protein>
    <recommendedName>
        <fullName evidence="5">Molecular chaperone DnaJ</fullName>
    </recommendedName>
</protein>
<keyword evidence="2" id="KW-1133">Transmembrane helix</keyword>
<evidence type="ECO:0000256" key="2">
    <source>
        <dbReference type="SAM" id="Phobius"/>
    </source>
</evidence>
<feature type="transmembrane region" description="Helical" evidence="2">
    <location>
        <begin position="154"/>
        <end position="172"/>
    </location>
</feature>